<evidence type="ECO:0000313" key="3">
    <source>
        <dbReference type="Proteomes" id="UP000067738"/>
    </source>
</evidence>
<dbReference type="RefSeq" id="WP_058739002.1">
    <property type="nucleotide sequence ID" value="NZ_CP011266.1"/>
</dbReference>
<accession>A0A0U3CFV5</accession>
<evidence type="ECO:0000256" key="1">
    <source>
        <dbReference type="SAM" id="Phobius"/>
    </source>
</evidence>
<feature type="transmembrane region" description="Helical" evidence="1">
    <location>
        <begin position="34"/>
        <end position="55"/>
    </location>
</feature>
<name>A0A0U3CFV5_9EURY</name>
<dbReference type="KEGG" id="mmil:sm9_0910"/>
<dbReference type="EMBL" id="CP011266">
    <property type="protein sequence ID" value="ALT68699.1"/>
    <property type="molecule type" value="Genomic_DNA"/>
</dbReference>
<sequence>MKLKLGIIYGVLIWVVTYIISIIAQPLLYDNNAYTNLIMPAIIVIVTGFFGILYIRNFNKNEVIEGFLGGIVFIIIDIILDFIFFTVLNFRNDFMSDYPIHIILMSVILLMIPTFLGYLAQMKIELK</sequence>
<keyword evidence="1" id="KW-0812">Transmembrane</keyword>
<protein>
    <submittedName>
        <fullName evidence="2">Uncharacterized protein</fullName>
    </submittedName>
</protein>
<keyword evidence="1" id="KW-1133">Transmembrane helix</keyword>
<proteinExistence type="predicted"/>
<dbReference type="OrthoDB" id="77446at2157"/>
<dbReference type="PATRIC" id="fig|230361.4.peg.938"/>
<keyword evidence="1" id="KW-0472">Membrane</keyword>
<dbReference type="AlphaFoldDB" id="A0A0U3CFV5"/>
<evidence type="ECO:0000313" key="2">
    <source>
        <dbReference type="EMBL" id="ALT68699.1"/>
    </source>
</evidence>
<dbReference type="Proteomes" id="UP000067738">
    <property type="component" value="Chromosome"/>
</dbReference>
<keyword evidence="3" id="KW-1185">Reference proteome</keyword>
<reference evidence="2 3" key="1">
    <citation type="submission" date="2015-04" db="EMBL/GenBank/DDBJ databases">
        <title>The complete genome sequence of the rumen methanogen Methanobrevibacter millerae SM9.</title>
        <authorList>
            <person name="Leahy S.C."/>
            <person name="Kelly W.J."/>
            <person name="Pacheco D.M."/>
            <person name="Li D."/>
            <person name="Altermann E."/>
            <person name="Attwood G.T."/>
        </authorList>
    </citation>
    <scope>NUCLEOTIDE SEQUENCE [LARGE SCALE GENOMIC DNA]</scope>
    <source>
        <strain evidence="2 3">SM9</strain>
    </source>
</reference>
<feature type="transmembrane region" description="Helical" evidence="1">
    <location>
        <begin position="100"/>
        <end position="120"/>
    </location>
</feature>
<feature type="transmembrane region" description="Helical" evidence="1">
    <location>
        <begin position="67"/>
        <end position="88"/>
    </location>
</feature>
<feature type="transmembrane region" description="Helical" evidence="1">
    <location>
        <begin position="7"/>
        <end position="28"/>
    </location>
</feature>
<gene>
    <name evidence="2" type="ORF">sm9_0910</name>
</gene>
<dbReference type="GeneID" id="26735879"/>
<organism evidence="2 3">
    <name type="scientific">Methanobrevibacter millerae</name>
    <dbReference type="NCBI Taxonomy" id="230361"/>
    <lineage>
        <taxon>Archaea</taxon>
        <taxon>Methanobacteriati</taxon>
        <taxon>Methanobacteriota</taxon>
        <taxon>Methanomada group</taxon>
        <taxon>Methanobacteria</taxon>
        <taxon>Methanobacteriales</taxon>
        <taxon>Methanobacteriaceae</taxon>
        <taxon>Methanobrevibacter</taxon>
    </lineage>
</organism>